<protein>
    <recommendedName>
        <fullName evidence="3">glutamine synthetase</fullName>
        <ecNumber evidence="3">6.3.1.2</ecNumber>
    </recommendedName>
</protein>
<evidence type="ECO:0000256" key="8">
    <source>
        <dbReference type="PROSITE-ProRule" id="PRU01331"/>
    </source>
</evidence>
<keyword evidence="5 11" id="KW-0436">Ligase</keyword>
<evidence type="ECO:0000256" key="7">
    <source>
        <dbReference type="ARBA" id="ARBA00022840"/>
    </source>
</evidence>
<dbReference type="EMBL" id="CACVKT020005930">
    <property type="protein sequence ID" value="CAC5398560.1"/>
    <property type="molecule type" value="Genomic_DNA"/>
</dbReference>
<gene>
    <name evidence="11" type="ORF">MCOR_32923</name>
</gene>
<evidence type="ECO:0000256" key="6">
    <source>
        <dbReference type="ARBA" id="ARBA00022741"/>
    </source>
</evidence>
<evidence type="ECO:0000313" key="12">
    <source>
        <dbReference type="Proteomes" id="UP000507470"/>
    </source>
</evidence>
<accession>A0A6J8CUH6</accession>
<evidence type="ECO:0000256" key="5">
    <source>
        <dbReference type="ARBA" id="ARBA00022598"/>
    </source>
</evidence>
<dbReference type="PANTHER" id="PTHR20852">
    <property type="entry name" value="GLUTAMINE SYNTHETASE"/>
    <property type="match status" value="1"/>
</dbReference>
<reference evidence="11 12" key="1">
    <citation type="submission" date="2020-06" db="EMBL/GenBank/DDBJ databases">
        <authorList>
            <person name="Li R."/>
            <person name="Bekaert M."/>
        </authorList>
    </citation>
    <scope>NUCLEOTIDE SEQUENCE [LARGE SCALE GENOMIC DNA]</scope>
    <source>
        <strain evidence="12">wild</strain>
    </source>
</reference>
<proteinExistence type="inferred from homology"/>
<dbReference type="InterPro" id="IPR014746">
    <property type="entry name" value="Gln_synth/guanido_kin_cat_dom"/>
</dbReference>
<dbReference type="PANTHER" id="PTHR20852:SF57">
    <property type="entry name" value="GLUTAMINE SYNTHETASE 2 CYTOPLASMIC"/>
    <property type="match status" value="1"/>
</dbReference>
<dbReference type="InterPro" id="IPR050292">
    <property type="entry name" value="Glutamine_Synthetase"/>
</dbReference>
<dbReference type="GO" id="GO:0004356">
    <property type="term" value="F:glutamine synthetase activity"/>
    <property type="evidence" value="ECO:0007669"/>
    <property type="project" value="UniProtKB-EC"/>
</dbReference>
<evidence type="ECO:0000313" key="11">
    <source>
        <dbReference type="EMBL" id="CAC5398560.1"/>
    </source>
</evidence>
<sequence>MTTHKYDLMIPEIPYRGNRVVLEYVFVNHTGFELCSKTRVVEKEPKCVEECPLWDNYMWNDVHGRLEDLKDMILKPVAMFENPFYKSPHKLVLCDFWISKEQPAAINTRYTCKKTMEKLDYDQDTGYRPKQPFEPWFGIEQEYFVTSDDGIPISYEPDKFDYESMVLVTKIGHQHAKNVGIERELSNRHLMACLYAGVDIGGNIRENDASQWEYQIGPCSGVSIGDHLNMSRYILHRLAEMFGLRVTLHPVPVHGSPFTSSGHLNFSTSHMRAKGGIKFIRHAIDMLSKSDEDALLKMYDPTLTHENKERLTNTSSPWHPQLHKFTCDATNKAKSSVRIPPLVIVNECGYLEDRRPSSTIDPYAAAEGIVKACVFGDFLNPGFESLKDVCIWDSIH</sequence>
<name>A0A6J8CUH6_MYTCO</name>
<dbReference type="SUPFAM" id="SSF54368">
    <property type="entry name" value="Glutamine synthetase, N-terminal domain"/>
    <property type="match status" value="1"/>
</dbReference>
<keyword evidence="7" id="KW-0067">ATP-binding</keyword>
<dbReference type="Proteomes" id="UP000507470">
    <property type="component" value="Unassembled WGS sequence"/>
</dbReference>
<dbReference type="GO" id="GO:0006542">
    <property type="term" value="P:glutamine biosynthetic process"/>
    <property type="evidence" value="ECO:0007669"/>
    <property type="project" value="InterPro"/>
</dbReference>
<dbReference type="InterPro" id="IPR008146">
    <property type="entry name" value="Gln_synth_cat_dom"/>
</dbReference>
<dbReference type="AlphaFoldDB" id="A0A6J8CUH6"/>
<evidence type="ECO:0000256" key="2">
    <source>
        <dbReference type="ARBA" id="ARBA00009897"/>
    </source>
</evidence>
<keyword evidence="12" id="KW-1185">Reference proteome</keyword>
<comment type="subcellular location">
    <subcellularLocation>
        <location evidence="1">Cytoplasm</location>
    </subcellularLocation>
</comment>
<dbReference type="FunFam" id="3.30.590.10:FF:000011">
    <property type="entry name" value="Glutamine synthetase"/>
    <property type="match status" value="1"/>
</dbReference>
<dbReference type="Pfam" id="PF00120">
    <property type="entry name" value="Gln-synt_C"/>
    <property type="match status" value="1"/>
</dbReference>
<keyword evidence="6" id="KW-0547">Nucleotide-binding</keyword>
<evidence type="ECO:0000259" key="10">
    <source>
        <dbReference type="PROSITE" id="PS51987"/>
    </source>
</evidence>
<evidence type="ECO:0000256" key="3">
    <source>
        <dbReference type="ARBA" id="ARBA00012937"/>
    </source>
</evidence>
<dbReference type="Gene3D" id="3.10.20.70">
    <property type="entry name" value="Glutamine synthetase, N-terminal domain"/>
    <property type="match status" value="1"/>
</dbReference>
<comment type="similarity">
    <text evidence="2 8 9">Belongs to the glutamine synthetase family.</text>
</comment>
<dbReference type="GO" id="GO:0005524">
    <property type="term" value="F:ATP binding"/>
    <property type="evidence" value="ECO:0007669"/>
    <property type="project" value="UniProtKB-KW"/>
</dbReference>
<evidence type="ECO:0000256" key="1">
    <source>
        <dbReference type="ARBA" id="ARBA00004496"/>
    </source>
</evidence>
<evidence type="ECO:0000256" key="4">
    <source>
        <dbReference type="ARBA" id="ARBA00022490"/>
    </source>
</evidence>
<feature type="domain" description="GS catalytic" evidence="10">
    <location>
        <begin position="108"/>
        <end position="396"/>
    </location>
</feature>
<dbReference type="GO" id="GO:0005737">
    <property type="term" value="C:cytoplasm"/>
    <property type="evidence" value="ECO:0007669"/>
    <property type="project" value="UniProtKB-SubCell"/>
</dbReference>
<dbReference type="OrthoDB" id="6041905at2759"/>
<dbReference type="PROSITE" id="PS51987">
    <property type="entry name" value="GS_CATALYTIC"/>
    <property type="match status" value="1"/>
</dbReference>
<dbReference type="EC" id="6.3.1.2" evidence="3"/>
<organism evidence="11 12">
    <name type="scientific">Mytilus coruscus</name>
    <name type="common">Sea mussel</name>
    <dbReference type="NCBI Taxonomy" id="42192"/>
    <lineage>
        <taxon>Eukaryota</taxon>
        <taxon>Metazoa</taxon>
        <taxon>Spiralia</taxon>
        <taxon>Lophotrochozoa</taxon>
        <taxon>Mollusca</taxon>
        <taxon>Bivalvia</taxon>
        <taxon>Autobranchia</taxon>
        <taxon>Pteriomorphia</taxon>
        <taxon>Mytilida</taxon>
        <taxon>Mytiloidea</taxon>
        <taxon>Mytilidae</taxon>
        <taxon>Mytilinae</taxon>
        <taxon>Mytilus</taxon>
    </lineage>
</organism>
<dbReference type="Gene3D" id="3.30.590.10">
    <property type="entry name" value="Glutamine synthetase/guanido kinase, catalytic domain"/>
    <property type="match status" value="1"/>
</dbReference>
<evidence type="ECO:0000256" key="9">
    <source>
        <dbReference type="RuleBase" id="RU000384"/>
    </source>
</evidence>
<dbReference type="SMART" id="SM01230">
    <property type="entry name" value="Gln-synt_C"/>
    <property type="match status" value="1"/>
</dbReference>
<keyword evidence="4" id="KW-0963">Cytoplasm</keyword>
<dbReference type="SUPFAM" id="SSF55931">
    <property type="entry name" value="Glutamine synthetase/guanido kinase"/>
    <property type="match status" value="1"/>
</dbReference>
<dbReference type="InterPro" id="IPR036651">
    <property type="entry name" value="Gln_synt_N_sf"/>
</dbReference>